<keyword evidence="8" id="KW-1185">Reference proteome</keyword>
<proteinExistence type="inferred from homology"/>
<evidence type="ECO:0000256" key="4">
    <source>
        <dbReference type="ARBA" id="ARBA00022989"/>
    </source>
</evidence>
<dbReference type="InterPro" id="IPR008892">
    <property type="entry name" value="COR413"/>
</dbReference>
<dbReference type="RefSeq" id="XP_021738531.1">
    <property type="nucleotide sequence ID" value="XM_021882839.1"/>
</dbReference>
<evidence type="ECO:0000256" key="5">
    <source>
        <dbReference type="ARBA" id="ARBA00023136"/>
    </source>
</evidence>
<comment type="similarity">
    <text evidence="2">Belongs to the Cold-regulated 413 protein family.</text>
</comment>
<evidence type="ECO:0000256" key="1">
    <source>
        <dbReference type="ARBA" id="ARBA00004141"/>
    </source>
</evidence>
<feature type="transmembrane region" description="Helical" evidence="6">
    <location>
        <begin position="128"/>
        <end position="161"/>
    </location>
</feature>
<name>A0A803LNZ1_CHEQI</name>
<evidence type="ECO:0000256" key="6">
    <source>
        <dbReference type="SAM" id="Phobius"/>
    </source>
</evidence>
<dbReference type="Gramene" id="AUR62016670-RA">
    <property type="protein sequence ID" value="AUR62016670-RA:cds"/>
    <property type="gene ID" value="AUR62016670"/>
</dbReference>
<dbReference type="GeneID" id="110705021"/>
<keyword evidence="4 6" id="KW-1133">Transmembrane helix</keyword>
<dbReference type="KEGG" id="cqi:110705021"/>
<feature type="transmembrane region" description="Helical" evidence="6">
    <location>
        <begin position="41"/>
        <end position="62"/>
    </location>
</feature>
<evidence type="ECO:0000313" key="7">
    <source>
        <dbReference type="EnsemblPlants" id="AUR62016670-RA:cds"/>
    </source>
</evidence>
<evidence type="ECO:0000256" key="2">
    <source>
        <dbReference type="ARBA" id="ARBA00005852"/>
    </source>
</evidence>
<dbReference type="Proteomes" id="UP000596660">
    <property type="component" value="Unplaced"/>
</dbReference>
<gene>
    <name evidence="7" type="primary">LOC110705021</name>
</gene>
<feature type="transmembrane region" description="Helical" evidence="6">
    <location>
        <begin position="99"/>
        <end position="116"/>
    </location>
</feature>
<sequence length="203" mass="22679">MKQMDYLKMKTEDEFPSNQLSSDLKEVHNAAKKLASDVIKLGGLGFGTSFLQWIASFSAIYLLVLDRTNWKTEILTGLLVPYIFFSLPGILFNFLRGEIGMWIAFVTVILRVFFPQRFPDWLELPGSVILIIVVAPSLLASYVRGGWIGAGICLAIGCYLLQEHIRASGGFRNSFTRANGVSNTVGIILLLVYPVWFLIVNIL</sequence>
<dbReference type="OMA" id="FFPKEFP"/>
<protein>
    <submittedName>
        <fullName evidence="7">Uncharacterized protein</fullName>
    </submittedName>
</protein>
<dbReference type="EnsemblPlants" id="AUR62016670-RA">
    <property type="protein sequence ID" value="AUR62016670-RA:cds"/>
    <property type="gene ID" value="AUR62016670"/>
</dbReference>
<reference evidence="7" key="2">
    <citation type="submission" date="2021-03" db="UniProtKB">
        <authorList>
            <consortium name="EnsemblPlants"/>
        </authorList>
    </citation>
    <scope>IDENTIFICATION</scope>
</reference>
<keyword evidence="5 6" id="KW-0472">Membrane</keyword>
<evidence type="ECO:0000313" key="8">
    <source>
        <dbReference type="Proteomes" id="UP000596660"/>
    </source>
</evidence>
<dbReference type="OrthoDB" id="1887731at2759"/>
<accession>A0A803LNZ1</accession>
<dbReference type="PANTHER" id="PTHR33596:SF1">
    <property type="entry name" value="COLD-REGULATED 413 PLASMA MEMBRANE PROTEIN 1-RELATED"/>
    <property type="match status" value="1"/>
</dbReference>
<feature type="transmembrane region" description="Helical" evidence="6">
    <location>
        <begin position="74"/>
        <end position="92"/>
    </location>
</feature>
<keyword evidence="3 6" id="KW-0812">Transmembrane</keyword>
<organism evidence="7 8">
    <name type="scientific">Chenopodium quinoa</name>
    <name type="common">Quinoa</name>
    <dbReference type="NCBI Taxonomy" id="63459"/>
    <lineage>
        <taxon>Eukaryota</taxon>
        <taxon>Viridiplantae</taxon>
        <taxon>Streptophyta</taxon>
        <taxon>Embryophyta</taxon>
        <taxon>Tracheophyta</taxon>
        <taxon>Spermatophyta</taxon>
        <taxon>Magnoliopsida</taxon>
        <taxon>eudicotyledons</taxon>
        <taxon>Gunneridae</taxon>
        <taxon>Pentapetalae</taxon>
        <taxon>Caryophyllales</taxon>
        <taxon>Chenopodiaceae</taxon>
        <taxon>Chenopodioideae</taxon>
        <taxon>Atripliceae</taxon>
        <taxon>Chenopodium</taxon>
    </lineage>
</organism>
<dbReference type="GO" id="GO:0016020">
    <property type="term" value="C:membrane"/>
    <property type="evidence" value="ECO:0007669"/>
    <property type="project" value="UniProtKB-SubCell"/>
</dbReference>
<dbReference type="PANTHER" id="PTHR33596">
    <property type="entry name" value="COLD-REGULATED 413 PLASMA MEMBRANE PROTEIN 2"/>
    <property type="match status" value="1"/>
</dbReference>
<evidence type="ECO:0000256" key="3">
    <source>
        <dbReference type="ARBA" id="ARBA00022692"/>
    </source>
</evidence>
<dbReference type="Pfam" id="PF05562">
    <property type="entry name" value="WCOR413"/>
    <property type="match status" value="1"/>
</dbReference>
<comment type="subcellular location">
    <subcellularLocation>
        <location evidence="1">Membrane</location>
        <topology evidence="1">Multi-pass membrane protein</topology>
    </subcellularLocation>
</comment>
<dbReference type="AlphaFoldDB" id="A0A803LNZ1"/>
<reference evidence="7" key="1">
    <citation type="journal article" date="2017" name="Nature">
        <title>The genome of Chenopodium quinoa.</title>
        <authorList>
            <person name="Jarvis D.E."/>
            <person name="Ho Y.S."/>
            <person name="Lightfoot D.J."/>
            <person name="Schmoeckel S.M."/>
            <person name="Li B."/>
            <person name="Borm T.J.A."/>
            <person name="Ohyanagi H."/>
            <person name="Mineta K."/>
            <person name="Michell C.T."/>
            <person name="Saber N."/>
            <person name="Kharbatia N.M."/>
            <person name="Rupper R.R."/>
            <person name="Sharp A.R."/>
            <person name="Dally N."/>
            <person name="Boughton B.A."/>
            <person name="Woo Y.H."/>
            <person name="Gao G."/>
            <person name="Schijlen E.G.W.M."/>
            <person name="Guo X."/>
            <person name="Momin A.A."/>
            <person name="Negrao S."/>
            <person name="Al-Babili S."/>
            <person name="Gehring C."/>
            <person name="Roessner U."/>
            <person name="Jung C."/>
            <person name="Murphy K."/>
            <person name="Arold S.T."/>
            <person name="Gojobori T."/>
            <person name="van der Linden C.G."/>
            <person name="van Loo E.N."/>
            <person name="Jellen E.N."/>
            <person name="Maughan P.J."/>
            <person name="Tester M."/>
        </authorList>
    </citation>
    <scope>NUCLEOTIDE SEQUENCE [LARGE SCALE GENOMIC DNA]</scope>
    <source>
        <strain evidence="7">cv. PI 614886</strain>
    </source>
</reference>
<feature type="transmembrane region" description="Helical" evidence="6">
    <location>
        <begin position="181"/>
        <end position="202"/>
    </location>
</feature>